<sequence>MQRSNAVRHRTARNARSGTHREYLLHQQQQLQTVEQEYFGRSQTDQTVLDDCEDCLAVGLDNREACLDFAVATSGIDMDQGGYQSGATDAVFPQACAARSLTGSPTQFGIRSDAPLPASSSSISSRTSPRTDGLFLSATHSSAMISFHEMGIAAPASPLKTGWSPVQTESRFREEL</sequence>
<protein>
    <submittedName>
        <fullName evidence="2">Uncharacterized protein</fullName>
    </submittedName>
</protein>
<dbReference type="EMBL" id="CAWUON010000005">
    <property type="protein sequence ID" value="CAK7264003.1"/>
    <property type="molecule type" value="Genomic_DNA"/>
</dbReference>
<keyword evidence="3" id="KW-1185">Reference proteome</keyword>
<evidence type="ECO:0000313" key="2">
    <source>
        <dbReference type="EMBL" id="CAK7264003.1"/>
    </source>
</evidence>
<accession>A0ABP0D715</accession>
<gene>
    <name evidence="2" type="ORF">SEPCBS119000_000778</name>
</gene>
<name>A0ABP0D715_9PEZI</name>
<dbReference type="Proteomes" id="UP001642502">
    <property type="component" value="Unassembled WGS sequence"/>
</dbReference>
<evidence type="ECO:0000313" key="3">
    <source>
        <dbReference type="Proteomes" id="UP001642502"/>
    </source>
</evidence>
<organism evidence="2 3">
    <name type="scientific">Sporothrix epigloea</name>
    <dbReference type="NCBI Taxonomy" id="1892477"/>
    <lineage>
        <taxon>Eukaryota</taxon>
        <taxon>Fungi</taxon>
        <taxon>Dikarya</taxon>
        <taxon>Ascomycota</taxon>
        <taxon>Pezizomycotina</taxon>
        <taxon>Sordariomycetes</taxon>
        <taxon>Sordariomycetidae</taxon>
        <taxon>Ophiostomatales</taxon>
        <taxon>Ophiostomataceae</taxon>
        <taxon>Sporothrix</taxon>
    </lineage>
</organism>
<feature type="compositionally biased region" description="Low complexity" evidence="1">
    <location>
        <begin position="111"/>
        <end position="130"/>
    </location>
</feature>
<evidence type="ECO:0000256" key="1">
    <source>
        <dbReference type="SAM" id="MobiDB-lite"/>
    </source>
</evidence>
<reference evidence="2 3" key="1">
    <citation type="submission" date="2024-01" db="EMBL/GenBank/DDBJ databases">
        <authorList>
            <person name="Allen C."/>
            <person name="Tagirdzhanova G."/>
        </authorList>
    </citation>
    <scope>NUCLEOTIDE SEQUENCE [LARGE SCALE GENOMIC DNA]</scope>
    <source>
        <strain evidence="2 3">CBS 119000</strain>
    </source>
</reference>
<proteinExistence type="predicted"/>
<feature type="region of interest" description="Disordered" evidence="1">
    <location>
        <begin position="157"/>
        <end position="176"/>
    </location>
</feature>
<comment type="caution">
    <text evidence="2">The sequence shown here is derived from an EMBL/GenBank/DDBJ whole genome shotgun (WGS) entry which is preliminary data.</text>
</comment>
<feature type="region of interest" description="Disordered" evidence="1">
    <location>
        <begin position="108"/>
        <end position="130"/>
    </location>
</feature>